<keyword evidence="7" id="KW-0119">Carbohydrate metabolism</keyword>
<dbReference type="Proteomes" id="UP001498398">
    <property type="component" value="Unassembled WGS sequence"/>
</dbReference>
<dbReference type="Pfam" id="PF14310">
    <property type="entry name" value="Fn3-like"/>
    <property type="match status" value="1"/>
</dbReference>
<evidence type="ECO:0000256" key="9">
    <source>
        <dbReference type="ARBA" id="ARBA00023326"/>
    </source>
</evidence>
<dbReference type="SUPFAM" id="SSF51445">
    <property type="entry name" value="(Trans)glycosidases"/>
    <property type="match status" value="1"/>
</dbReference>
<dbReference type="InterPro" id="IPR002772">
    <property type="entry name" value="Glyco_hydro_3_C"/>
</dbReference>
<accession>A0ABR1JJB4</accession>
<feature type="signal peptide" evidence="10">
    <location>
        <begin position="1"/>
        <end position="20"/>
    </location>
</feature>
<feature type="domain" description="Fibronectin type III-like" evidence="11">
    <location>
        <begin position="854"/>
        <end position="924"/>
    </location>
</feature>
<keyword evidence="9" id="KW-0624">Polysaccharide degradation</keyword>
<evidence type="ECO:0000256" key="7">
    <source>
        <dbReference type="ARBA" id="ARBA00023277"/>
    </source>
</evidence>
<dbReference type="PANTHER" id="PTHR42715">
    <property type="entry name" value="BETA-GLUCOSIDASE"/>
    <property type="match status" value="1"/>
</dbReference>
<comment type="similarity">
    <text evidence="3">Belongs to the glycosyl hydrolase 3 family.</text>
</comment>
<protein>
    <recommendedName>
        <fullName evidence="4">beta-glucosidase</fullName>
        <ecNumber evidence="4">3.2.1.21</ecNumber>
    </recommendedName>
</protein>
<dbReference type="Pfam" id="PF00933">
    <property type="entry name" value="Glyco_hydro_3"/>
    <property type="match status" value="1"/>
</dbReference>
<dbReference type="SUPFAM" id="SSF52279">
    <property type="entry name" value="Beta-D-glucan exohydrolase, C-terminal domain"/>
    <property type="match status" value="1"/>
</dbReference>
<keyword evidence="5" id="KW-0378">Hydrolase</keyword>
<evidence type="ECO:0000256" key="4">
    <source>
        <dbReference type="ARBA" id="ARBA00012744"/>
    </source>
</evidence>
<evidence type="ECO:0000313" key="13">
    <source>
        <dbReference type="Proteomes" id="UP001498398"/>
    </source>
</evidence>
<dbReference type="InterPro" id="IPR001764">
    <property type="entry name" value="Glyco_hydro_3_N"/>
</dbReference>
<keyword evidence="10" id="KW-0732">Signal</keyword>
<keyword evidence="8" id="KW-0326">Glycosidase</keyword>
<dbReference type="InterPro" id="IPR013783">
    <property type="entry name" value="Ig-like_fold"/>
</dbReference>
<sequence length="936" mass="100075">MGLSPRLRVLWLACLPLVFAQNEAFTTSSAAAPSSGVESSSAVSISVPVSSSASEVSSSAVSSASSSVFSSVVSSASISVPASSGSASLTDIPSSSAVSSSVNITSVASSAVPTSTSNATGIISPTSVSFPFPSFGAEVPRFFVPVVPFNFTPFPVPSENPIPGVFVPTDPSSPPAVFSGTSGQPPVIPSYGSAWDVAFSKAKAYLSSFSLDEKVNITTGVGWMNGRCVGNIPANEDKGFPGLCLEDSPLGVRFADFVSAFPTGIHAASTWNRELIRLRGKLMGKEHVGKGVNIALGPMMNMGRVAQGGRNWEGFGADPFLAGEAAYETILGMQEAGVQGCAKHYINNEQEHKRTSSSSFVDDRTQHEIYAHPFLRSVMGGVASVMCSYNLINQTYACENSKTINDILKREYGFRGFVMSDWQATMSTFGSIEGGLDMTMPGDITFKSGDSYFGGNLTTYVNNGTIPEDRVDDMATRILAAWFLLHQDSPSFPSVNFNAFNIGDDATNERINVQADHWKLVREMGTKGIVLLKNENSALPLTGSERSILIAGLDAAPQPGGPNQFGDQGGNEGILAMGWGSGTANFPYLISPYEAIQRKARENSSTLVDWTFLNFDLDRARSAAARKDVALVFINSDSGEDYIPVDGNEGDRKNLTSWHGGDALVDAVASVNPNTIVVIHSVGPLILEDWIEHPNVTAVVWAGVSGQEAGNSLVDVLYGDYNPTGRLPYTIAKDPADYVELLTAGDTNDNAHILSIPYNEGLLIDYRWFDAKNIAPRFEFGFGLSYTTFKYSNLHISTIPFYSGSSSDQAAISRWQSHHPTLIQEGSSTAAWLHVPAYRISFTITNSGPVKGGEIPQVYIEHPPSAGEPPRVLKGFTNVDEVGPGERRHVTVFLSRYDVSVWDVEGQGWVLPRGRVGVVVGASSRDERVRGALPGF</sequence>
<evidence type="ECO:0000256" key="1">
    <source>
        <dbReference type="ARBA" id="ARBA00000448"/>
    </source>
</evidence>
<dbReference type="PANTHER" id="PTHR42715:SF2">
    <property type="entry name" value="BETA-GLUCOSIDASE F-RELATED"/>
    <property type="match status" value="1"/>
</dbReference>
<evidence type="ECO:0000256" key="2">
    <source>
        <dbReference type="ARBA" id="ARBA00004987"/>
    </source>
</evidence>
<keyword evidence="6" id="KW-0136">Cellulose degradation</keyword>
<dbReference type="InterPro" id="IPR017853">
    <property type="entry name" value="GH"/>
</dbReference>
<evidence type="ECO:0000256" key="3">
    <source>
        <dbReference type="ARBA" id="ARBA00005336"/>
    </source>
</evidence>
<dbReference type="Gene3D" id="3.40.50.1700">
    <property type="entry name" value="Glycoside hydrolase family 3 C-terminal domain"/>
    <property type="match status" value="1"/>
</dbReference>
<dbReference type="InterPro" id="IPR036881">
    <property type="entry name" value="Glyco_hydro_3_C_sf"/>
</dbReference>
<evidence type="ECO:0000256" key="6">
    <source>
        <dbReference type="ARBA" id="ARBA00023001"/>
    </source>
</evidence>
<dbReference type="InterPro" id="IPR036962">
    <property type="entry name" value="Glyco_hydro_3_N_sf"/>
</dbReference>
<evidence type="ECO:0000259" key="11">
    <source>
        <dbReference type="SMART" id="SM01217"/>
    </source>
</evidence>
<feature type="chain" id="PRO_5045324676" description="beta-glucosidase" evidence="10">
    <location>
        <begin position="21"/>
        <end position="936"/>
    </location>
</feature>
<evidence type="ECO:0000313" key="12">
    <source>
        <dbReference type="EMBL" id="KAK7462212.1"/>
    </source>
</evidence>
<evidence type="ECO:0000256" key="8">
    <source>
        <dbReference type="ARBA" id="ARBA00023295"/>
    </source>
</evidence>
<dbReference type="EMBL" id="JBANRG010000011">
    <property type="protein sequence ID" value="KAK7462212.1"/>
    <property type="molecule type" value="Genomic_DNA"/>
</dbReference>
<dbReference type="Gene3D" id="2.60.40.10">
    <property type="entry name" value="Immunoglobulins"/>
    <property type="match status" value="1"/>
</dbReference>
<dbReference type="Pfam" id="PF01915">
    <property type="entry name" value="Glyco_hydro_3_C"/>
    <property type="match status" value="1"/>
</dbReference>
<dbReference type="InterPro" id="IPR026891">
    <property type="entry name" value="Fn3-like"/>
</dbReference>
<comment type="catalytic activity">
    <reaction evidence="1">
        <text>Hydrolysis of terminal, non-reducing beta-D-glucosyl residues with release of beta-D-glucose.</text>
        <dbReference type="EC" id="3.2.1.21"/>
    </reaction>
</comment>
<evidence type="ECO:0000256" key="5">
    <source>
        <dbReference type="ARBA" id="ARBA00022801"/>
    </source>
</evidence>
<evidence type="ECO:0000256" key="10">
    <source>
        <dbReference type="SAM" id="SignalP"/>
    </source>
</evidence>
<comment type="pathway">
    <text evidence="2">Glycan metabolism; cellulose degradation.</text>
</comment>
<dbReference type="Gene3D" id="3.20.20.300">
    <property type="entry name" value="Glycoside hydrolase, family 3, N-terminal domain"/>
    <property type="match status" value="1"/>
</dbReference>
<organism evidence="12 13">
    <name type="scientific">Marasmiellus scandens</name>
    <dbReference type="NCBI Taxonomy" id="2682957"/>
    <lineage>
        <taxon>Eukaryota</taxon>
        <taxon>Fungi</taxon>
        <taxon>Dikarya</taxon>
        <taxon>Basidiomycota</taxon>
        <taxon>Agaricomycotina</taxon>
        <taxon>Agaricomycetes</taxon>
        <taxon>Agaricomycetidae</taxon>
        <taxon>Agaricales</taxon>
        <taxon>Marasmiineae</taxon>
        <taxon>Omphalotaceae</taxon>
        <taxon>Marasmiellus</taxon>
    </lineage>
</organism>
<comment type="caution">
    <text evidence="12">The sequence shown here is derived from an EMBL/GenBank/DDBJ whole genome shotgun (WGS) entry which is preliminary data.</text>
</comment>
<dbReference type="PRINTS" id="PR00133">
    <property type="entry name" value="GLHYDRLASE3"/>
</dbReference>
<proteinExistence type="inferred from homology"/>
<reference evidence="12 13" key="1">
    <citation type="submission" date="2024-01" db="EMBL/GenBank/DDBJ databases">
        <title>A draft genome for the cacao thread blight pathogen Marasmiellus scandens.</title>
        <authorList>
            <person name="Baruah I.K."/>
            <person name="Leung J."/>
            <person name="Bukari Y."/>
            <person name="Amoako-Attah I."/>
            <person name="Meinhardt L.W."/>
            <person name="Bailey B.A."/>
            <person name="Cohen S.P."/>
        </authorList>
    </citation>
    <scope>NUCLEOTIDE SEQUENCE [LARGE SCALE GENOMIC DNA]</scope>
    <source>
        <strain evidence="12 13">GH-19</strain>
    </source>
</reference>
<dbReference type="EC" id="3.2.1.21" evidence="4"/>
<keyword evidence="13" id="KW-1185">Reference proteome</keyword>
<dbReference type="InterPro" id="IPR050288">
    <property type="entry name" value="Cellulose_deg_GH3"/>
</dbReference>
<name>A0ABR1JJB4_9AGAR</name>
<dbReference type="SMART" id="SM01217">
    <property type="entry name" value="Fn3_like"/>
    <property type="match status" value="1"/>
</dbReference>
<gene>
    <name evidence="12" type="ORF">VKT23_007817</name>
</gene>